<evidence type="ECO:0000256" key="2">
    <source>
        <dbReference type="SAM" id="SignalP"/>
    </source>
</evidence>
<reference evidence="3" key="1">
    <citation type="submission" date="2005-10" db="EMBL/GenBank/DDBJ databases">
        <authorList>
            <person name="Loftus B.J."/>
            <person name="Nene V.M."/>
            <person name="Hannick L.I."/>
            <person name="Bidwell S."/>
            <person name="Haas B."/>
            <person name="Amedeo P."/>
            <person name="Orvis J."/>
            <person name="Wortman J.R."/>
            <person name="White O.R."/>
            <person name="Salzberg S."/>
            <person name="Shumway M."/>
            <person name="Koo H."/>
            <person name="Zhao Y."/>
            <person name="Holmes M."/>
            <person name="Miller J."/>
            <person name="Schatz M."/>
            <person name="Pop M."/>
            <person name="Pai G."/>
            <person name="Utterback T."/>
            <person name="Rogers Y.-H."/>
            <person name="Kravitz S."/>
            <person name="Fraser C.M."/>
        </authorList>
    </citation>
    <scope>NUCLEOTIDE SEQUENCE</scope>
    <source>
        <strain evidence="3">Liverpool</strain>
    </source>
</reference>
<name>Q17JY8_AEDAE</name>
<feature type="signal peptide" evidence="2">
    <location>
        <begin position="1"/>
        <end position="26"/>
    </location>
</feature>
<feature type="coiled-coil region" evidence="1">
    <location>
        <begin position="99"/>
        <end position="158"/>
    </location>
</feature>
<keyword evidence="1" id="KW-0175">Coiled coil</keyword>
<sequence length="162" mass="18054">MKGVISPPSLTAIIFFFLASDLHVLCNDAFESDSFFQFDDEPRTILYTAKPEEVTTTLPETTTSVTEAVLEPGSLDNRPLAPKTEPEPTTVCTPLQVLCQRIQETLETISNEIKQFQTKAMLEIVESERGQSTKSCGLVQLMQTIEQLQRQQDVAKTQQDAS</sequence>
<protein>
    <submittedName>
        <fullName evidence="3">AAEL001873-PA</fullName>
    </submittedName>
</protein>
<dbReference type="PaxDb" id="7159-AAEL001873-PA"/>
<proteinExistence type="predicted"/>
<evidence type="ECO:0000256" key="1">
    <source>
        <dbReference type="SAM" id="Coils"/>
    </source>
</evidence>
<gene>
    <name evidence="3" type="ORF">AaeL_AAEL001873</name>
</gene>
<evidence type="ECO:0000313" key="4">
    <source>
        <dbReference type="Proteomes" id="UP000682892"/>
    </source>
</evidence>
<evidence type="ECO:0000313" key="3">
    <source>
        <dbReference type="EMBL" id="EAT47012.1"/>
    </source>
</evidence>
<accession>Q17JY8</accession>
<organism evidence="3 4">
    <name type="scientific">Aedes aegypti</name>
    <name type="common">Yellowfever mosquito</name>
    <name type="synonym">Culex aegypti</name>
    <dbReference type="NCBI Taxonomy" id="7159"/>
    <lineage>
        <taxon>Eukaryota</taxon>
        <taxon>Metazoa</taxon>
        <taxon>Ecdysozoa</taxon>
        <taxon>Arthropoda</taxon>
        <taxon>Hexapoda</taxon>
        <taxon>Insecta</taxon>
        <taxon>Pterygota</taxon>
        <taxon>Neoptera</taxon>
        <taxon>Endopterygota</taxon>
        <taxon>Diptera</taxon>
        <taxon>Nematocera</taxon>
        <taxon>Culicoidea</taxon>
        <taxon>Culicidae</taxon>
        <taxon>Culicinae</taxon>
        <taxon>Aedini</taxon>
        <taxon>Aedes</taxon>
        <taxon>Stegomyia</taxon>
    </lineage>
</organism>
<dbReference type="HOGENOM" id="CLU_1636808_0_0_1"/>
<dbReference type="EMBL" id="CH477229">
    <property type="protein sequence ID" value="EAT47012.1"/>
    <property type="molecule type" value="Genomic_DNA"/>
</dbReference>
<reference evidence="3" key="3">
    <citation type="submission" date="2012-09" db="EMBL/GenBank/DDBJ databases">
        <authorList>
            <consortium name="VectorBase"/>
        </authorList>
    </citation>
    <scope>NUCLEOTIDE SEQUENCE</scope>
    <source>
        <strain evidence="3">Liverpool</strain>
    </source>
</reference>
<reference evidence="3" key="2">
    <citation type="journal article" date="2007" name="Science">
        <title>Genome sequence of Aedes aegypti, a major arbovirus vector.</title>
        <authorList>
            <person name="Nene V."/>
            <person name="Wortman J.R."/>
            <person name="Lawson D."/>
            <person name="Haas B."/>
            <person name="Kodira C."/>
            <person name="Tu Z.J."/>
            <person name="Loftus B."/>
            <person name="Xi Z."/>
            <person name="Megy K."/>
            <person name="Grabherr M."/>
            <person name="Ren Q."/>
            <person name="Zdobnov E.M."/>
            <person name="Lobo N.F."/>
            <person name="Campbell K.S."/>
            <person name="Brown S.E."/>
            <person name="Bonaldo M.F."/>
            <person name="Zhu J."/>
            <person name="Sinkins S.P."/>
            <person name="Hogenkamp D.G."/>
            <person name="Amedeo P."/>
            <person name="Arensburger P."/>
            <person name="Atkinson P.W."/>
            <person name="Bidwell S."/>
            <person name="Biedler J."/>
            <person name="Birney E."/>
            <person name="Bruggner R.V."/>
            <person name="Costas J."/>
            <person name="Coy M.R."/>
            <person name="Crabtree J."/>
            <person name="Crawford M."/>
            <person name="Debruyn B."/>
            <person name="Decaprio D."/>
            <person name="Eiglmeier K."/>
            <person name="Eisenstadt E."/>
            <person name="El-Dorry H."/>
            <person name="Gelbart W.M."/>
            <person name="Gomes S.L."/>
            <person name="Hammond M."/>
            <person name="Hannick L.I."/>
            <person name="Hogan J.R."/>
            <person name="Holmes M.H."/>
            <person name="Jaffe D."/>
            <person name="Johnston J.S."/>
            <person name="Kennedy R.C."/>
            <person name="Koo H."/>
            <person name="Kravitz S."/>
            <person name="Kriventseva E.V."/>
            <person name="Kulp D."/>
            <person name="Labutti K."/>
            <person name="Lee E."/>
            <person name="Li S."/>
            <person name="Lovin D.D."/>
            <person name="Mao C."/>
            <person name="Mauceli E."/>
            <person name="Menck C.F."/>
            <person name="Miller J.R."/>
            <person name="Montgomery P."/>
            <person name="Mori A."/>
            <person name="Nascimento A.L."/>
            <person name="Naveira H.F."/>
            <person name="Nusbaum C."/>
            <person name="O'leary S."/>
            <person name="Orvis J."/>
            <person name="Pertea M."/>
            <person name="Quesneville H."/>
            <person name="Reidenbach K.R."/>
            <person name="Rogers Y.H."/>
            <person name="Roth C.W."/>
            <person name="Schneider J.R."/>
            <person name="Schatz M."/>
            <person name="Shumway M."/>
            <person name="Stanke M."/>
            <person name="Stinson E.O."/>
            <person name="Tubio J.M."/>
            <person name="Vanzee J.P."/>
            <person name="Verjovski-Almeida S."/>
            <person name="Werner D."/>
            <person name="White O."/>
            <person name="Wyder S."/>
            <person name="Zeng Q."/>
            <person name="Zhao Q."/>
            <person name="Zhao Y."/>
            <person name="Hill C.A."/>
            <person name="Raikhel A.S."/>
            <person name="Soares M.B."/>
            <person name="Knudson D.L."/>
            <person name="Lee N.H."/>
            <person name="Galagan J."/>
            <person name="Salzberg S.L."/>
            <person name="Paulsen I.T."/>
            <person name="Dimopoulos G."/>
            <person name="Collins F.H."/>
            <person name="Birren B."/>
            <person name="Fraser-Liggett C.M."/>
            <person name="Severson D.W."/>
        </authorList>
    </citation>
    <scope>NUCLEOTIDE SEQUENCE [LARGE SCALE GENOMIC DNA]</scope>
    <source>
        <strain evidence="3">Liverpool</strain>
    </source>
</reference>
<dbReference type="Proteomes" id="UP000682892">
    <property type="component" value="Unassembled WGS sequence"/>
</dbReference>
<dbReference type="AlphaFoldDB" id="Q17JY8"/>
<feature type="chain" id="PRO_5014308144" evidence="2">
    <location>
        <begin position="27"/>
        <end position="162"/>
    </location>
</feature>
<keyword evidence="2" id="KW-0732">Signal</keyword>